<gene>
    <name evidence="1" type="ORF">PsAD2_04686</name>
</gene>
<evidence type="ECO:0000313" key="1">
    <source>
        <dbReference type="EMBL" id="KZL04602.1"/>
    </source>
</evidence>
<dbReference type="RefSeq" id="WP_068011258.1">
    <property type="nucleotide sequence ID" value="NZ_FOFM01000004.1"/>
</dbReference>
<dbReference type="AlphaFoldDB" id="A0A165SX56"/>
<comment type="caution">
    <text evidence="1">The sequence shown here is derived from an EMBL/GenBank/DDBJ whole genome shotgun (WGS) entry which is preliminary data.</text>
</comment>
<dbReference type="STRING" id="989403.SAMN05421798_10423"/>
<keyword evidence="2" id="KW-1185">Reference proteome</keyword>
<dbReference type="Proteomes" id="UP000076577">
    <property type="component" value="Unassembled WGS sequence"/>
</dbReference>
<dbReference type="InterPro" id="IPR021074">
    <property type="entry name" value="Formate_DH_dsu"/>
</dbReference>
<proteinExistence type="predicted"/>
<accession>A0A165SX56</accession>
<dbReference type="OrthoDB" id="7409377at2"/>
<reference evidence="1 2" key="1">
    <citation type="journal article" date="2016" name="Front. Microbiol.">
        <title>Comparative Genomic Analysis Reveals a Diverse Repertoire of Genes Involved in Prokaryote-Eukaryote Interactions within the Pseudovibrio Genus.</title>
        <authorList>
            <person name="Romano S."/>
            <person name="Fernandez-Guerra A."/>
            <person name="Reen F.J."/>
            <person name="Glockner F.O."/>
            <person name="Crowley S.P."/>
            <person name="O'Sullivan O."/>
            <person name="Cotter P.D."/>
            <person name="Adams C."/>
            <person name="Dobson A.D."/>
            <person name="O'Gara F."/>
        </authorList>
    </citation>
    <scope>NUCLEOTIDE SEQUENCE [LARGE SCALE GENOMIC DNA]</scope>
    <source>
        <strain evidence="1 2">Ad2</strain>
    </source>
</reference>
<protein>
    <submittedName>
        <fullName evidence="1">NADH-dependent formate dehydrogenase delta subunit FdsD</fullName>
    </submittedName>
</protein>
<sequence length="74" mass="8302">MSAEKLTYMANQIAGFFKHKPHEEAVAGIANHINDFWEPRMRLQLFDILKMGGADLNPLVVEAGPSIRRPARSP</sequence>
<evidence type="ECO:0000313" key="2">
    <source>
        <dbReference type="Proteomes" id="UP000076577"/>
    </source>
</evidence>
<name>A0A165SX56_9HYPH</name>
<organism evidence="1 2">
    <name type="scientific">Pseudovibrio axinellae</name>
    <dbReference type="NCBI Taxonomy" id="989403"/>
    <lineage>
        <taxon>Bacteria</taxon>
        <taxon>Pseudomonadati</taxon>
        <taxon>Pseudomonadota</taxon>
        <taxon>Alphaproteobacteria</taxon>
        <taxon>Hyphomicrobiales</taxon>
        <taxon>Stappiaceae</taxon>
        <taxon>Pseudovibrio</taxon>
    </lineage>
</organism>
<dbReference type="PATRIC" id="fig|989403.3.peg.5126"/>
<dbReference type="EMBL" id="LMCB01000161">
    <property type="protein sequence ID" value="KZL04602.1"/>
    <property type="molecule type" value="Genomic_DNA"/>
</dbReference>
<dbReference type="Pfam" id="PF11390">
    <property type="entry name" value="FdsD"/>
    <property type="match status" value="1"/>
</dbReference>